<dbReference type="AlphaFoldDB" id="A0AAW9AD87"/>
<organism evidence="1 2">
    <name type="scientific">Sporosarcina thermotolerans</name>
    <dbReference type="NCBI Taxonomy" id="633404"/>
    <lineage>
        <taxon>Bacteria</taxon>
        <taxon>Bacillati</taxon>
        <taxon>Bacillota</taxon>
        <taxon>Bacilli</taxon>
        <taxon>Bacillales</taxon>
        <taxon>Caryophanaceae</taxon>
        <taxon>Sporosarcina</taxon>
    </lineage>
</organism>
<dbReference type="EMBL" id="JAUBDJ010000014">
    <property type="protein sequence ID" value="MDW0118553.1"/>
    <property type="molecule type" value="Genomic_DNA"/>
</dbReference>
<keyword evidence="2" id="KW-1185">Reference proteome</keyword>
<dbReference type="Gene3D" id="2.60.120.40">
    <property type="match status" value="1"/>
</dbReference>
<proteinExistence type="predicted"/>
<sequence length="177" mass="18710">MSCEIWKIRYYPPFRASNGPLSNPSGQPGDPGSGISPDITPVYGSLYSNASYSAASGANVFFDTTGPSKGITLNTADDSITINSSGVYAISFSIIINASEVEGATNSIDFMLSINGTPITNYLLSHQTLIAFKNEIDTLSRTDQFMLNQGDVIRVSIGSVNGTFSYNNAALVITKAG</sequence>
<reference evidence="1 2" key="1">
    <citation type="submission" date="2023-06" db="EMBL/GenBank/DDBJ databases">
        <title>Sporosarcina sp. nov., isolated from Korean traditional fermented seafood 'Jeotgal'.</title>
        <authorList>
            <person name="Yang A.I."/>
            <person name="Shin N.-R."/>
        </authorList>
    </citation>
    <scope>NUCLEOTIDE SEQUENCE [LARGE SCALE GENOMIC DNA]</scope>
    <source>
        <strain evidence="1 2">KCTC43456</strain>
    </source>
</reference>
<accession>A0AAW9AD87</accession>
<dbReference type="RefSeq" id="WP_317941283.1">
    <property type="nucleotide sequence ID" value="NZ_JAUBDJ010000014.1"/>
</dbReference>
<dbReference type="Proteomes" id="UP001271648">
    <property type="component" value="Unassembled WGS sequence"/>
</dbReference>
<protein>
    <recommendedName>
        <fullName evidence="3">BclA C-terminal domain-containing protein</fullName>
    </recommendedName>
</protein>
<evidence type="ECO:0000313" key="1">
    <source>
        <dbReference type="EMBL" id="MDW0118553.1"/>
    </source>
</evidence>
<name>A0AAW9AD87_9BACL</name>
<dbReference type="InterPro" id="IPR008983">
    <property type="entry name" value="Tumour_necrosis_fac-like_dom"/>
</dbReference>
<comment type="caution">
    <text evidence="1">The sequence shown here is derived from an EMBL/GenBank/DDBJ whole genome shotgun (WGS) entry which is preliminary data.</text>
</comment>
<gene>
    <name evidence="1" type="ORF">QTL97_16615</name>
</gene>
<evidence type="ECO:0000313" key="2">
    <source>
        <dbReference type="Proteomes" id="UP001271648"/>
    </source>
</evidence>
<evidence type="ECO:0008006" key="3">
    <source>
        <dbReference type="Google" id="ProtNLM"/>
    </source>
</evidence>